<evidence type="ECO:0000313" key="4">
    <source>
        <dbReference type="EMBL" id="THU52730.1"/>
    </source>
</evidence>
<reference evidence="4 5" key="1">
    <citation type="journal article" date="2019" name="Nat. Plants">
        <title>Genome sequencing of Musa balbisiana reveals subgenome evolution and function divergence in polyploid bananas.</title>
        <authorList>
            <person name="Yao X."/>
        </authorList>
    </citation>
    <scope>NUCLEOTIDE SEQUENCE [LARGE SCALE GENOMIC DNA]</scope>
    <source>
        <strain evidence="5">cv. DH-PKW</strain>
        <tissue evidence="4">Leaves</tissue>
    </source>
</reference>
<organism evidence="4 5">
    <name type="scientific">Musa balbisiana</name>
    <name type="common">Banana</name>
    <dbReference type="NCBI Taxonomy" id="52838"/>
    <lineage>
        <taxon>Eukaryota</taxon>
        <taxon>Viridiplantae</taxon>
        <taxon>Streptophyta</taxon>
        <taxon>Embryophyta</taxon>
        <taxon>Tracheophyta</taxon>
        <taxon>Spermatophyta</taxon>
        <taxon>Magnoliopsida</taxon>
        <taxon>Liliopsida</taxon>
        <taxon>Zingiberales</taxon>
        <taxon>Musaceae</taxon>
        <taxon>Musa</taxon>
    </lineage>
</organism>
<keyword evidence="3" id="KW-1133">Transmembrane helix</keyword>
<dbReference type="PANTHER" id="PTHR45651">
    <property type="entry name" value="CYCLIC NUCLEOTIDE-GATED ION CHANNEL 15-RELATED-RELATED"/>
    <property type="match status" value="1"/>
</dbReference>
<keyword evidence="1" id="KW-0406">Ion transport</keyword>
<keyword evidence="3" id="KW-0472">Membrane</keyword>
<proteinExistence type="predicted"/>
<feature type="compositionally biased region" description="Basic and acidic residues" evidence="2">
    <location>
        <begin position="22"/>
        <end position="52"/>
    </location>
</feature>
<comment type="caution">
    <text evidence="4">The sequence shown here is derived from an EMBL/GenBank/DDBJ whole genome shotgun (WGS) entry which is preliminary data.</text>
</comment>
<feature type="region of interest" description="Disordered" evidence="2">
    <location>
        <begin position="1"/>
        <end position="53"/>
    </location>
</feature>
<sequence length="195" mass="22010">MRRPPNVGDVRWGKPWSIEPPSRPRSDIKLRLGRESRRQGGVREGERRKKDATPSGGLKLTVLLYSCLTRKTLAKESMININGYAVCLSISSSYGQTLTTSAFVGETLFSILIVLVGLVLFAHLIGNKQTSLQNLMTKNLNTLQRLLSSLRGFLYEGKESVGKRCSDINQLKMWMCHRLLLLLRPLRWRTVAGVR</sequence>
<protein>
    <submittedName>
        <fullName evidence="4">Uncharacterized protein</fullName>
    </submittedName>
</protein>
<dbReference type="GO" id="GO:0016020">
    <property type="term" value="C:membrane"/>
    <property type="evidence" value="ECO:0007669"/>
    <property type="project" value="UniProtKB-SubCell"/>
</dbReference>
<dbReference type="STRING" id="52838.A0A4S8IV74"/>
<gene>
    <name evidence="4" type="ORF">C4D60_Mb10t06980</name>
</gene>
<dbReference type="PANTHER" id="PTHR45651:SF9">
    <property type="entry name" value="CYCLIC NUCLEOTIDE-GATED ION CHANNEL 14-RELATED"/>
    <property type="match status" value="1"/>
</dbReference>
<dbReference type="Proteomes" id="UP000317650">
    <property type="component" value="Chromosome 10"/>
</dbReference>
<dbReference type="AlphaFoldDB" id="A0A4S8IV74"/>
<keyword evidence="5" id="KW-1185">Reference proteome</keyword>
<keyword evidence="1" id="KW-0407">Ion channel</keyword>
<dbReference type="EMBL" id="PYDT01000008">
    <property type="protein sequence ID" value="THU52730.1"/>
    <property type="molecule type" value="Genomic_DNA"/>
</dbReference>
<name>A0A4S8IV74_MUSBA</name>
<keyword evidence="3" id="KW-0812">Transmembrane</keyword>
<evidence type="ECO:0000256" key="3">
    <source>
        <dbReference type="SAM" id="Phobius"/>
    </source>
</evidence>
<feature type="transmembrane region" description="Helical" evidence="3">
    <location>
        <begin position="107"/>
        <end position="126"/>
    </location>
</feature>
<feature type="transmembrane region" description="Helical" evidence="3">
    <location>
        <begin position="78"/>
        <end position="95"/>
    </location>
</feature>
<evidence type="ECO:0000256" key="1">
    <source>
        <dbReference type="ARBA" id="ARBA00023303"/>
    </source>
</evidence>
<accession>A0A4S8IV74</accession>
<evidence type="ECO:0000313" key="5">
    <source>
        <dbReference type="Proteomes" id="UP000317650"/>
    </source>
</evidence>
<dbReference type="GO" id="GO:0034220">
    <property type="term" value="P:monoatomic ion transmembrane transport"/>
    <property type="evidence" value="ECO:0007669"/>
    <property type="project" value="UniProtKB-KW"/>
</dbReference>
<keyword evidence="1" id="KW-0813">Transport</keyword>
<evidence type="ECO:0000256" key="2">
    <source>
        <dbReference type="SAM" id="MobiDB-lite"/>
    </source>
</evidence>